<dbReference type="STRING" id="1121326.CLMAG_58890"/>
<dbReference type="PANTHER" id="PTHR24567:SF74">
    <property type="entry name" value="HTH-TYPE TRANSCRIPTIONAL REGULATOR ARCR"/>
    <property type="match status" value="1"/>
</dbReference>
<dbReference type="CDD" id="cd00038">
    <property type="entry name" value="CAP_ED"/>
    <property type="match status" value="1"/>
</dbReference>
<feature type="domain" description="HTH crp-type" evidence="5">
    <location>
        <begin position="159"/>
        <end position="232"/>
    </location>
</feature>
<dbReference type="InterPro" id="IPR014710">
    <property type="entry name" value="RmlC-like_jellyroll"/>
</dbReference>
<evidence type="ECO:0000259" key="5">
    <source>
        <dbReference type="PROSITE" id="PS51063"/>
    </source>
</evidence>
<sequence>MNKLKDVKGAEEMIKVTEQDFNLIPLFNEVNDQTSQLLKAKVFKVKLNKGELLFYEKQQVNKIYLVLHGKVTMYRNSEEGQKRVVYILSNGDFINEVIFDDLPASINCEAFEESYILCFYKKDLLEIMAGDFELTRIIINSMARKIRRLYRQLKNTVPIKIDKKLSAKLWKLCKDYGVETKEGTLIDMNISITYLADMLGSTRETISRCMKSFEKKGMIKFIGKKILVKNPSELSLYFRGRE</sequence>
<protein>
    <submittedName>
        <fullName evidence="6">cAMP receptor protein</fullName>
    </submittedName>
</protein>
<keyword evidence="3" id="KW-0804">Transcription</keyword>
<keyword evidence="6" id="KW-0675">Receptor</keyword>
<feature type="domain" description="Cyclic nucleotide-binding" evidence="4">
    <location>
        <begin position="26"/>
        <end position="97"/>
    </location>
</feature>
<accession>A0A161X4H7</accession>
<dbReference type="PROSITE" id="PS50042">
    <property type="entry name" value="CNMP_BINDING_3"/>
    <property type="match status" value="1"/>
</dbReference>
<comment type="caution">
    <text evidence="6">The sequence shown here is derived from an EMBL/GenBank/DDBJ whole genome shotgun (WGS) entry which is preliminary data.</text>
</comment>
<dbReference type="PROSITE" id="PS51063">
    <property type="entry name" value="HTH_CRP_2"/>
    <property type="match status" value="1"/>
</dbReference>
<keyword evidence="2" id="KW-0238">DNA-binding</keyword>
<evidence type="ECO:0000256" key="2">
    <source>
        <dbReference type="ARBA" id="ARBA00023125"/>
    </source>
</evidence>
<dbReference type="InterPro" id="IPR012318">
    <property type="entry name" value="HTH_CRP"/>
</dbReference>
<name>A0A161X4H7_9CLOT</name>
<evidence type="ECO:0000259" key="4">
    <source>
        <dbReference type="PROSITE" id="PS50042"/>
    </source>
</evidence>
<dbReference type="Gene3D" id="2.60.120.10">
    <property type="entry name" value="Jelly Rolls"/>
    <property type="match status" value="1"/>
</dbReference>
<keyword evidence="7" id="KW-1185">Reference proteome</keyword>
<evidence type="ECO:0000313" key="6">
    <source>
        <dbReference type="EMBL" id="KZL88796.1"/>
    </source>
</evidence>
<dbReference type="Pfam" id="PF00027">
    <property type="entry name" value="cNMP_binding"/>
    <property type="match status" value="1"/>
</dbReference>
<dbReference type="InterPro" id="IPR000595">
    <property type="entry name" value="cNMP-bd_dom"/>
</dbReference>
<evidence type="ECO:0000256" key="3">
    <source>
        <dbReference type="ARBA" id="ARBA00023163"/>
    </source>
</evidence>
<dbReference type="GO" id="GO:0005829">
    <property type="term" value="C:cytosol"/>
    <property type="evidence" value="ECO:0007669"/>
    <property type="project" value="TreeGrafter"/>
</dbReference>
<evidence type="ECO:0000256" key="1">
    <source>
        <dbReference type="ARBA" id="ARBA00023015"/>
    </source>
</evidence>
<dbReference type="PRINTS" id="PR00034">
    <property type="entry name" value="HTHCRP"/>
</dbReference>
<dbReference type="SMART" id="SM00419">
    <property type="entry name" value="HTH_CRP"/>
    <property type="match status" value="1"/>
</dbReference>
<dbReference type="PANTHER" id="PTHR24567">
    <property type="entry name" value="CRP FAMILY TRANSCRIPTIONAL REGULATORY PROTEIN"/>
    <property type="match status" value="1"/>
</dbReference>
<dbReference type="Pfam" id="PF13545">
    <property type="entry name" value="HTH_Crp_2"/>
    <property type="match status" value="1"/>
</dbReference>
<proteinExistence type="predicted"/>
<dbReference type="EMBL" id="LWAE01000014">
    <property type="protein sequence ID" value="KZL88796.1"/>
    <property type="molecule type" value="Genomic_DNA"/>
</dbReference>
<dbReference type="PATRIC" id="fig|1121326.3.peg.5955"/>
<dbReference type="Proteomes" id="UP000076603">
    <property type="component" value="Unassembled WGS sequence"/>
</dbReference>
<dbReference type="SUPFAM" id="SSF51206">
    <property type="entry name" value="cAMP-binding domain-like"/>
    <property type="match status" value="1"/>
</dbReference>
<organism evidence="6 7">
    <name type="scientific">Clostridium magnum DSM 2767</name>
    <dbReference type="NCBI Taxonomy" id="1121326"/>
    <lineage>
        <taxon>Bacteria</taxon>
        <taxon>Bacillati</taxon>
        <taxon>Bacillota</taxon>
        <taxon>Clostridia</taxon>
        <taxon>Eubacteriales</taxon>
        <taxon>Clostridiaceae</taxon>
        <taxon>Clostridium</taxon>
    </lineage>
</organism>
<dbReference type="Gene3D" id="1.10.10.10">
    <property type="entry name" value="Winged helix-like DNA-binding domain superfamily/Winged helix DNA-binding domain"/>
    <property type="match status" value="1"/>
</dbReference>
<dbReference type="GO" id="GO:0003677">
    <property type="term" value="F:DNA binding"/>
    <property type="evidence" value="ECO:0007669"/>
    <property type="project" value="UniProtKB-KW"/>
</dbReference>
<dbReference type="InterPro" id="IPR050397">
    <property type="entry name" value="Env_Response_Regulators"/>
</dbReference>
<dbReference type="InterPro" id="IPR018490">
    <property type="entry name" value="cNMP-bd_dom_sf"/>
</dbReference>
<dbReference type="InterPro" id="IPR036390">
    <property type="entry name" value="WH_DNA-bd_sf"/>
</dbReference>
<gene>
    <name evidence="6" type="primary">crp_4</name>
    <name evidence="6" type="ORF">CLMAG_58890</name>
</gene>
<dbReference type="SUPFAM" id="SSF46785">
    <property type="entry name" value="Winged helix' DNA-binding domain"/>
    <property type="match status" value="1"/>
</dbReference>
<keyword evidence="1" id="KW-0805">Transcription regulation</keyword>
<reference evidence="6 7" key="1">
    <citation type="submission" date="2016-04" db="EMBL/GenBank/DDBJ databases">
        <title>Genome sequence of Clostridium magnum DSM 2767.</title>
        <authorList>
            <person name="Poehlein A."/>
            <person name="Uhlig R."/>
            <person name="Fischer R."/>
            <person name="Bahl H."/>
            <person name="Daniel R."/>
        </authorList>
    </citation>
    <scope>NUCLEOTIDE SEQUENCE [LARGE SCALE GENOMIC DNA]</scope>
    <source>
        <strain evidence="6 7">DSM 2767</strain>
    </source>
</reference>
<dbReference type="InterPro" id="IPR036388">
    <property type="entry name" value="WH-like_DNA-bd_sf"/>
</dbReference>
<dbReference type="SMART" id="SM00100">
    <property type="entry name" value="cNMP"/>
    <property type="match status" value="1"/>
</dbReference>
<evidence type="ECO:0000313" key="7">
    <source>
        <dbReference type="Proteomes" id="UP000076603"/>
    </source>
</evidence>
<dbReference type="GO" id="GO:0003700">
    <property type="term" value="F:DNA-binding transcription factor activity"/>
    <property type="evidence" value="ECO:0007669"/>
    <property type="project" value="TreeGrafter"/>
</dbReference>
<dbReference type="AlphaFoldDB" id="A0A161X4H7"/>